<dbReference type="PANTHER" id="PTHR12775:SF0">
    <property type="entry name" value="REPLICATION TERMINATION FACTOR 2"/>
    <property type="match status" value="1"/>
</dbReference>
<feature type="region of interest" description="Disordered" evidence="4">
    <location>
        <begin position="1"/>
        <end position="27"/>
    </location>
</feature>
<evidence type="ECO:0000256" key="2">
    <source>
        <dbReference type="ARBA" id="ARBA00015157"/>
    </source>
</evidence>
<gene>
    <name evidence="5" type="primary">RTF2</name>
    <name evidence="5" type="ORF">CDAR_410351</name>
</gene>
<evidence type="ECO:0000256" key="3">
    <source>
        <dbReference type="ARBA" id="ARBA00030367"/>
    </source>
</evidence>
<feature type="region of interest" description="Disordered" evidence="4">
    <location>
        <begin position="260"/>
        <end position="316"/>
    </location>
</feature>
<evidence type="ECO:0000313" key="5">
    <source>
        <dbReference type="EMBL" id="GIY18382.1"/>
    </source>
</evidence>
<feature type="compositionally biased region" description="Polar residues" evidence="4">
    <location>
        <begin position="292"/>
        <end position="302"/>
    </location>
</feature>
<comment type="similarity">
    <text evidence="1">Belongs to the rtf2 family.</text>
</comment>
<dbReference type="GO" id="GO:0005634">
    <property type="term" value="C:nucleus"/>
    <property type="evidence" value="ECO:0007669"/>
    <property type="project" value="TreeGrafter"/>
</dbReference>
<comment type="caution">
    <text evidence="5">The sequence shown here is derived from an EMBL/GenBank/DDBJ whole genome shotgun (WGS) entry which is preliminary data.</text>
</comment>
<evidence type="ECO:0000256" key="4">
    <source>
        <dbReference type="SAM" id="MobiDB-lite"/>
    </source>
</evidence>
<accession>A0AAV4RAG4</accession>
<dbReference type="AlphaFoldDB" id="A0AAV4RAG4"/>
<organism evidence="5 6">
    <name type="scientific">Caerostris darwini</name>
    <dbReference type="NCBI Taxonomy" id="1538125"/>
    <lineage>
        <taxon>Eukaryota</taxon>
        <taxon>Metazoa</taxon>
        <taxon>Ecdysozoa</taxon>
        <taxon>Arthropoda</taxon>
        <taxon>Chelicerata</taxon>
        <taxon>Arachnida</taxon>
        <taxon>Araneae</taxon>
        <taxon>Araneomorphae</taxon>
        <taxon>Entelegynae</taxon>
        <taxon>Araneoidea</taxon>
        <taxon>Araneidae</taxon>
        <taxon>Caerostris</taxon>
    </lineage>
</organism>
<dbReference type="InterPro" id="IPR006735">
    <property type="entry name" value="Rtf2"/>
</dbReference>
<dbReference type="PANTHER" id="PTHR12775">
    <property type="entry name" value="PROTEIN C20ORF43 HOMOLOG"/>
    <property type="match status" value="1"/>
</dbReference>
<reference evidence="5 6" key="1">
    <citation type="submission" date="2021-06" db="EMBL/GenBank/DDBJ databases">
        <title>Caerostris darwini draft genome.</title>
        <authorList>
            <person name="Kono N."/>
            <person name="Arakawa K."/>
        </authorList>
    </citation>
    <scope>NUCLEOTIDE SEQUENCE [LARGE SCALE GENOMIC DNA]</scope>
</reference>
<dbReference type="Proteomes" id="UP001054837">
    <property type="component" value="Unassembled WGS sequence"/>
</dbReference>
<name>A0AAV4RAG4_9ARAC</name>
<dbReference type="InterPro" id="IPR027799">
    <property type="entry name" value="Rtf2_RING-finger"/>
</dbReference>
<feature type="compositionally biased region" description="Polar residues" evidence="4">
    <location>
        <begin position="217"/>
        <end position="228"/>
    </location>
</feature>
<dbReference type="Pfam" id="PF04641">
    <property type="entry name" value="Rtf2"/>
    <property type="match status" value="1"/>
</dbReference>
<feature type="compositionally biased region" description="Basic and acidic residues" evidence="4">
    <location>
        <begin position="9"/>
        <end position="27"/>
    </location>
</feature>
<keyword evidence="6" id="KW-1185">Reference proteome</keyword>
<sequence>MGCDGGTIPRRDELVRQKKKPEQKDKNAENVAKWKHCAITQDPLRKPIVACELGKLYNKEAVIEHILNKSGIASSPVASHISKLSDVKELNLTEKSDFKQNGFKGDAYVDFNNSKYICPVTGLDMNGKQKFCFAWKCGCVFSERARKEVKSETCHKCSKPLDQNDIIIINGTDEEIEVLREKMIERRHLAKLEKKKKRSATTETSEVSVKKIKTEPCESSSSGQTVVTTKSVNGVQSEVIANEKQNDNFVVPKTSVKKIKVEQGESSPSVSDLKSKSDVIAEKQKNKKSELKTNGSSSSKTIDNLPEKAKKNYSIAKDPNASAVYKSLFTSHHNAKKQEKAHWVTHNPLYY</sequence>
<protein>
    <recommendedName>
        <fullName evidence="2">Replication termination factor 2</fullName>
    </recommendedName>
    <alternativeName>
        <fullName evidence="3">Replication termination factor 2 domain-containing protein 1</fullName>
    </alternativeName>
</protein>
<proteinExistence type="inferred from homology"/>
<evidence type="ECO:0000256" key="1">
    <source>
        <dbReference type="ARBA" id="ARBA00009885"/>
    </source>
</evidence>
<dbReference type="GO" id="GO:0006274">
    <property type="term" value="P:DNA replication termination"/>
    <property type="evidence" value="ECO:0007669"/>
    <property type="project" value="TreeGrafter"/>
</dbReference>
<dbReference type="CDD" id="cd16653">
    <property type="entry name" value="RING-like_Rtf2"/>
    <property type="match status" value="1"/>
</dbReference>
<evidence type="ECO:0000313" key="6">
    <source>
        <dbReference type="Proteomes" id="UP001054837"/>
    </source>
</evidence>
<feature type="compositionally biased region" description="Basic and acidic residues" evidence="4">
    <location>
        <begin position="273"/>
        <end position="291"/>
    </location>
</feature>
<feature type="region of interest" description="Disordered" evidence="4">
    <location>
        <begin position="192"/>
        <end position="228"/>
    </location>
</feature>
<dbReference type="EMBL" id="BPLQ01005902">
    <property type="protein sequence ID" value="GIY18382.1"/>
    <property type="molecule type" value="Genomic_DNA"/>
</dbReference>